<dbReference type="WBParaSite" id="PSU_v2.g18252.t1">
    <property type="protein sequence ID" value="PSU_v2.g18252.t1"/>
    <property type="gene ID" value="PSU_v2.g18252"/>
</dbReference>
<evidence type="ECO:0000313" key="3">
    <source>
        <dbReference type="WBParaSite" id="PSU_v2.g18252.t1"/>
    </source>
</evidence>
<dbReference type="Proteomes" id="UP000887577">
    <property type="component" value="Unplaced"/>
</dbReference>
<organism evidence="2 3">
    <name type="scientific">Panagrolaimus superbus</name>
    <dbReference type="NCBI Taxonomy" id="310955"/>
    <lineage>
        <taxon>Eukaryota</taxon>
        <taxon>Metazoa</taxon>
        <taxon>Ecdysozoa</taxon>
        <taxon>Nematoda</taxon>
        <taxon>Chromadorea</taxon>
        <taxon>Rhabditida</taxon>
        <taxon>Tylenchina</taxon>
        <taxon>Panagrolaimomorpha</taxon>
        <taxon>Panagrolaimoidea</taxon>
        <taxon>Panagrolaimidae</taxon>
        <taxon>Panagrolaimus</taxon>
    </lineage>
</organism>
<feature type="compositionally biased region" description="Polar residues" evidence="1">
    <location>
        <begin position="147"/>
        <end position="161"/>
    </location>
</feature>
<reference evidence="3" key="1">
    <citation type="submission" date="2022-11" db="UniProtKB">
        <authorList>
            <consortium name="WormBaseParasite"/>
        </authorList>
    </citation>
    <scope>IDENTIFICATION</scope>
</reference>
<name>A0A914YHI1_9BILA</name>
<protein>
    <submittedName>
        <fullName evidence="3">Uncharacterized protein</fullName>
    </submittedName>
</protein>
<proteinExistence type="predicted"/>
<feature type="compositionally biased region" description="Low complexity" evidence="1">
    <location>
        <begin position="122"/>
        <end position="136"/>
    </location>
</feature>
<dbReference type="AlphaFoldDB" id="A0A914YHI1"/>
<feature type="compositionally biased region" description="Low complexity" evidence="1">
    <location>
        <begin position="69"/>
        <end position="78"/>
    </location>
</feature>
<evidence type="ECO:0000313" key="2">
    <source>
        <dbReference type="Proteomes" id="UP000887577"/>
    </source>
</evidence>
<sequence>MRRHGLVNRCCDRVYGPDCPSNPSTIEVSSYNKINGINGPPVSQDSIRCSLPPDSSSIYSNFSSYLVTPSTTTTTPSSHQTGEPSPNASSLMPSIFEPTTTTHLPMMSTSKLQNIPPTTVPSSNTQQQIQNQNLQSPEPSTTPTPAMPKTSPTQVPSQPSLTSVYVEPNLYNSSYAYQKTGI</sequence>
<accession>A0A914YHI1</accession>
<feature type="compositionally biased region" description="Polar residues" evidence="1">
    <location>
        <begin position="79"/>
        <end position="121"/>
    </location>
</feature>
<feature type="region of interest" description="Disordered" evidence="1">
    <location>
        <begin position="69"/>
        <end position="161"/>
    </location>
</feature>
<keyword evidence="2" id="KW-1185">Reference proteome</keyword>
<evidence type="ECO:0000256" key="1">
    <source>
        <dbReference type="SAM" id="MobiDB-lite"/>
    </source>
</evidence>